<proteinExistence type="predicted"/>
<reference evidence="1" key="1">
    <citation type="submission" date="2025-08" db="UniProtKB">
        <authorList>
            <consortium name="RefSeq"/>
        </authorList>
    </citation>
    <scope>IDENTIFICATION</scope>
</reference>
<dbReference type="AlphaFoldDB" id="A0A1S3X4I2"/>
<gene>
    <name evidence="1" type="primary">LOC107761215</name>
</gene>
<dbReference type="STRING" id="4097.A0A1S3X4I2"/>
<evidence type="ECO:0000313" key="1">
    <source>
        <dbReference type="RefSeq" id="XP_016434900.1"/>
    </source>
</evidence>
<accession>A0A1S3X4I2</accession>
<organism evidence="1">
    <name type="scientific">Nicotiana tabacum</name>
    <name type="common">Common tobacco</name>
    <dbReference type="NCBI Taxonomy" id="4097"/>
    <lineage>
        <taxon>Eukaryota</taxon>
        <taxon>Viridiplantae</taxon>
        <taxon>Streptophyta</taxon>
        <taxon>Embryophyta</taxon>
        <taxon>Tracheophyta</taxon>
        <taxon>Spermatophyta</taxon>
        <taxon>Magnoliopsida</taxon>
        <taxon>eudicotyledons</taxon>
        <taxon>Gunneridae</taxon>
        <taxon>Pentapetalae</taxon>
        <taxon>asterids</taxon>
        <taxon>lamiids</taxon>
        <taxon>Solanales</taxon>
        <taxon>Solanaceae</taxon>
        <taxon>Nicotianoideae</taxon>
        <taxon>Nicotianeae</taxon>
        <taxon>Nicotiana</taxon>
    </lineage>
</organism>
<dbReference type="KEGG" id="nta:107761215"/>
<dbReference type="RefSeq" id="XP_016434900.1">
    <property type="nucleotide sequence ID" value="XM_016579414.1"/>
</dbReference>
<sequence length="100" mass="11430">MQLEGIHNSPYLDLLRLFAHGIWSVHKGIAIRLPELVPIQVLKLKLPCLPWLRQARYNLLQGGTSDLANWGVIHSLTGRYLCLRFDDLLFSTLVIVRLIS</sequence>
<dbReference type="PaxDb" id="4097-A0A1S3X4I2"/>
<protein>
    <submittedName>
        <fullName evidence="1">Uncharacterized protein isoform X1</fullName>
    </submittedName>
</protein>
<dbReference type="SMR" id="A0A1S3X4I2"/>
<name>A0A1S3X4I2_TOBAC</name>